<accession>A0ABS5VPV2</accession>
<gene>
    <name evidence="1" type="ORF">KK060_08780</name>
</gene>
<protein>
    <submittedName>
        <fullName evidence="1">Uncharacterized protein</fullName>
    </submittedName>
</protein>
<evidence type="ECO:0000313" key="1">
    <source>
        <dbReference type="EMBL" id="MBT1703371.1"/>
    </source>
</evidence>
<organism evidence="1 2">
    <name type="scientific">Chryseosolibacter indicus</name>
    <dbReference type="NCBI Taxonomy" id="2782351"/>
    <lineage>
        <taxon>Bacteria</taxon>
        <taxon>Pseudomonadati</taxon>
        <taxon>Bacteroidota</taxon>
        <taxon>Cytophagia</taxon>
        <taxon>Cytophagales</taxon>
        <taxon>Chryseotaleaceae</taxon>
        <taxon>Chryseosolibacter</taxon>
    </lineage>
</organism>
<dbReference type="RefSeq" id="WP_254153336.1">
    <property type="nucleotide sequence ID" value="NZ_JAHESD010000014.1"/>
</dbReference>
<dbReference type="Proteomes" id="UP000772618">
    <property type="component" value="Unassembled WGS sequence"/>
</dbReference>
<dbReference type="EMBL" id="JAHESD010000014">
    <property type="protein sequence ID" value="MBT1703371.1"/>
    <property type="molecule type" value="Genomic_DNA"/>
</dbReference>
<keyword evidence="2" id="KW-1185">Reference proteome</keyword>
<name>A0ABS5VPV2_9BACT</name>
<reference evidence="1 2" key="1">
    <citation type="submission" date="2021-05" db="EMBL/GenBank/DDBJ databases">
        <title>A Polyphasic approach of four new species of the genus Ohtaekwangia: Ohtaekwangia histidinii sp. nov., Ohtaekwangia cretensis sp. nov., Ohtaekwangia indiensis sp. nov., Ohtaekwangia reichenbachii sp. nov. from diverse environment.</title>
        <authorList>
            <person name="Octaviana S."/>
        </authorList>
    </citation>
    <scope>NUCLEOTIDE SEQUENCE [LARGE SCALE GENOMIC DNA]</scope>
    <source>
        <strain evidence="1 2">PWU20</strain>
    </source>
</reference>
<proteinExistence type="predicted"/>
<comment type="caution">
    <text evidence="1">The sequence shown here is derived from an EMBL/GenBank/DDBJ whole genome shotgun (WGS) entry which is preliminary data.</text>
</comment>
<sequence>MNKIAQTGQIVYIKDEFYADNNLSVMEVPRYSWKIMKVQDNGIATCEFQRRGKNSVLTLTIELKYLKVEHF</sequence>
<evidence type="ECO:0000313" key="2">
    <source>
        <dbReference type="Proteomes" id="UP000772618"/>
    </source>
</evidence>